<dbReference type="InterPro" id="IPR007123">
    <property type="entry name" value="Gelsolin-like_dom"/>
</dbReference>
<gene>
    <name evidence="2" type="ORF">BCR34DRAFT_164621</name>
</gene>
<dbReference type="EMBL" id="MCFA01000231">
    <property type="protein sequence ID" value="ORX97616.1"/>
    <property type="molecule type" value="Genomic_DNA"/>
</dbReference>
<dbReference type="CDD" id="cd11290">
    <property type="entry name" value="gelsolin_S1_like"/>
    <property type="match status" value="1"/>
</dbReference>
<evidence type="ECO:0000313" key="2">
    <source>
        <dbReference type="EMBL" id="ORX97616.1"/>
    </source>
</evidence>
<dbReference type="OrthoDB" id="6375767at2759"/>
<dbReference type="GO" id="GO:0015629">
    <property type="term" value="C:actin cytoskeleton"/>
    <property type="evidence" value="ECO:0007669"/>
    <property type="project" value="TreeGrafter"/>
</dbReference>
<evidence type="ECO:0000259" key="1">
    <source>
        <dbReference type="Pfam" id="PF00626"/>
    </source>
</evidence>
<dbReference type="SMART" id="SM00262">
    <property type="entry name" value="GEL"/>
    <property type="match status" value="3"/>
</dbReference>
<accession>A0A1Y1YIQ5</accession>
<dbReference type="InterPro" id="IPR007122">
    <property type="entry name" value="Villin/Gelsolin"/>
</dbReference>
<dbReference type="AlphaFoldDB" id="A0A1Y1YIQ5"/>
<organism evidence="2 3">
    <name type="scientific">Clohesyomyces aquaticus</name>
    <dbReference type="NCBI Taxonomy" id="1231657"/>
    <lineage>
        <taxon>Eukaryota</taxon>
        <taxon>Fungi</taxon>
        <taxon>Dikarya</taxon>
        <taxon>Ascomycota</taxon>
        <taxon>Pezizomycotina</taxon>
        <taxon>Dothideomycetes</taxon>
        <taxon>Pleosporomycetidae</taxon>
        <taxon>Pleosporales</taxon>
        <taxon>Lindgomycetaceae</taxon>
        <taxon>Clohesyomyces</taxon>
    </lineage>
</organism>
<feature type="domain" description="Gelsolin-like" evidence="1">
    <location>
        <begin position="198"/>
        <end position="246"/>
    </location>
</feature>
<keyword evidence="3" id="KW-1185">Reference proteome</keyword>
<dbReference type="PRINTS" id="PR00597">
    <property type="entry name" value="GELSOLIN"/>
</dbReference>
<dbReference type="SUPFAM" id="SSF55753">
    <property type="entry name" value="Actin depolymerizing proteins"/>
    <property type="match status" value="3"/>
</dbReference>
<dbReference type="InterPro" id="IPR029006">
    <property type="entry name" value="ADF-H/Gelsolin-like_dom_sf"/>
</dbReference>
<dbReference type="STRING" id="1231657.A0A1Y1YIQ5"/>
<dbReference type="PANTHER" id="PTHR11977">
    <property type="entry name" value="VILLIN"/>
    <property type="match status" value="1"/>
</dbReference>
<dbReference type="Proteomes" id="UP000193144">
    <property type="component" value="Unassembled WGS sequence"/>
</dbReference>
<feature type="domain" description="Gelsolin-like" evidence="1">
    <location>
        <begin position="67"/>
        <end position="150"/>
    </location>
</feature>
<protein>
    <recommendedName>
        <fullName evidence="1">Gelsolin-like domain-containing protein</fullName>
    </recommendedName>
</protein>
<dbReference type="GO" id="GO:0005737">
    <property type="term" value="C:cytoplasm"/>
    <property type="evidence" value="ECO:0007669"/>
    <property type="project" value="TreeGrafter"/>
</dbReference>
<dbReference type="PANTHER" id="PTHR11977:SF130">
    <property type="entry name" value="SEVERIN"/>
    <property type="match status" value="1"/>
</dbReference>
<name>A0A1Y1YIQ5_9PLEO</name>
<dbReference type="Gene3D" id="3.40.20.10">
    <property type="entry name" value="Severin"/>
    <property type="match status" value="3"/>
</dbReference>
<dbReference type="GO" id="GO:0051015">
    <property type="term" value="F:actin filament binding"/>
    <property type="evidence" value="ECO:0007669"/>
    <property type="project" value="InterPro"/>
</dbReference>
<reference evidence="2 3" key="1">
    <citation type="submission" date="2016-07" db="EMBL/GenBank/DDBJ databases">
        <title>Pervasive Adenine N6-methylation of Active Genes in Fungi.</title>
        <authorList>
            <consortium name="DOE Joint Genome Institute"/>
            <person name="Mondo S.J."/>
            <person name="Dannebaum R.O."/>
            <person name="Kuo R.C."/>
            <person name="Labutti K."/>
            <person name="Haridas S."/>
            <person name="Kuo A."/>
            <person name="Salamov A."/>
            <person name="Ahrendt S.R."/>
            <person name="Lipzen A."/>
            <person name="Sullivan W."/>
            <person name="Andreopoulos W.B."/>
            <person name="Clum A."/>
            <person name="Lindquist E."/>
            <person name="Daum C."/>
            <person name="Ramamoorthy G.K."/>
            <person name="Gryganskyi A."/>
            <person name="Culley D."/>
            <person name="Magnuson J.K."/>
            <person name="James T.Y."/>
            <person name="O'Malley M.A."/>
            <person name="Stajich J.E."/>
            <person name="Spatafora J.W."/>
            <person name="Visel A."/>
            <person name="Grigoriev I.V."/>
        </authorList>
    </citation>
    <scope>NUCLEOTIDE SEQUENCE [LARGE SCALE GENOMIC DNA]</scope>
    <source>
        <strain evidence="2 3">CBS 115471</strain>
    </source>
</reference>
<sequence length="397" mass="44809">MPPHQGLVHQTEYDWRDSNVQLINSEIDHKVKYKSATTEPAWNNGLIGASPGLYIFRIEHFEVIPWPESKYGEFHEGDSYIILHSENVGEREGGGEKEHLIHDVYFWLGKYTTQDEAGTAAYKTVELDDFLHGAATQHRELQNSPSEDFLALFPRLRILRGGVESGFTHMEEAQEKEEEVNTLLRIFKHPGARDGVIVVEVEPVWQNLDENDVFVLDRGDKAWVWQGSKCAPMEKMKAAQVVNDLTIAKHVDVEVLAQSEARSKVFVGYLGGEDVDVLGTRFSAERPVRGVVEGRDDVKKEKKLFRISDAQGELAFDLVKDGASIGENDLDGNDVFLLHSGPVVWVWEGKGASSRERAMWLQIAQNYVQRMQDRSPISIAKAVEGHESRAFWTAVRA</sequence>
<evidence type="ECO:0000313" key="3">
    <source>
        <dbReference type="Proteomes" id="UP000193144"/>
    </source>
</evidence>
<dbReference type="Pfam" id="PF00626">
    <property type="entry name" value="Gelsolin"/>
    <property type="match status" value="2"/>
</dbReference>
<proteinExistence type="predicted"/>
<dbReference type="GO" id="GO:0008154">
    <property type="term" value="P:actin polymerization or depolymerization"/>
    <property type="evidence" value="ECO:0007669"/>
    <property type="project" value="TreeGrafter"/>
</dbReference>
<comment type="caution">
    <text evidence="2">The sequence shown here is derived from an EMBL/GenBank/DDBJ whole genome shotgun (WGS) entry which is preliminary data.</text>
</comment>